<feature type="compositionally biased region" description="Low complexity" evidence="1">
    <location>
        <begin position="610"/>
        <end position="619"/>
    </location>
</feature>
<dbReference type="Pfam" id="PF06371">
    <property type="entry name" value="Drf_GBD"/>
    <property type="match status" value="1"/>
</dbReference>
<feature type="region of interest" description="Disordered" evidence="1">
    <location>
        <begin position="362"/>
        <end position="413"/>
    </location>
</feature>
<dbReference type="InterPro" id="IPR009737">
    <property type="entry name" value="Aim32/Apd1-like"/>
</dbReference>
<feature type="region of interest" description="Disordered" evidence="1">
    <location>
        <begin position="1205"/>
        <end position="1260"/>
    </location>
</feature>
<feature type="compositionally biased region" description="Low complexity" evidence="1">
    <location>
        <begin position="1065"/>
        <end position="1097"/>
    </location>
</feature>
<dbReference type="InterPro" id="IPR036249">
    <property type="entry name" value="Thioredoxin-like_sf"/>
</dbReference>
<name>A0ABR3VM82_HUMIN</name>
<comment type="caution">
    <text evidence="3">The sequence shown here is derived from an EMBL/GenBank/DDBJ whole genome shotgun (WGS) entry which is preliminary data.</text>
</comment>
<evidence type="ECO:0000259" key="2">
    <source>
        <dbReference type="SMART" id="SM01140"/>
    </source>
</evidence>
<sequence>MLKALINGAKALTIGDSGRKAAMDDLFPKVDKAVDGEDCDRDCESCSVQYPKSFRIDESDDLYGFVKGWSTHVLVATGKSDWVHDVASEKGSVMQAIANAKQPANGRLLLSASDMPTPHGTTSYAEPTTVLLLPALLFIDNVTPTSVPTLLESIVSRAPTTASPLEPFSIPPSLPLPAPHAEHILTTRRCQHRAVILLCAHKTRDARCGQSAPLLRKEFRRHLELRGLYRDPDDERPGGVGIYFVSHVGGHKYSANVLVYRRGGNWEEEEEDAQGKAKAEGKEAEGKQAEGQGEGEGEKNSENGEEGGDVGAAQCIWLARVRPEHCEGIVKFTVMQGKVRARTKKSKAIAMSYSYHSGTAALSGLPSTTPPSSSQGLGDSTTPRHHQRSRSKSSVLRSFIGGGHKRNNSDGASLPAASLVAPIATTPAFHMSQQSLAPPRDNPVFHVGFDAAAAAAMEPQRYAHALGELQQNRQEGSPERRGPGPDRTDDMPPPSPSKMGFSSISLRAFASKDKDSSKPPKTRDNAANSSTKPKKSRSATNLVAILRPRSHKNLKQASGDDSEARDKDKENRSPPDHHPLDLAPPPPIFAQFTSSHIYRPPSPRLDSPRDSFSSSSTGSKKPRPKSFQPYATRKDDDSKDAPVRAASGGETNTRTKRMTWGRGSNTPATAALGPAAVPRSGGKSSRPGTGHGPEMPFIDPAEIDKHLEAMLDRRNIPENQRYKMRNLSDTIKMEFIRQDWAEMQAALERPSSHDGQQQLQGGEVDGHQDDGGASPTKKEKKKHGRGLSLTLVRGSGFKSNPSSPTKKKGDSSLGRHFRTKSSESLISEPPPSPFASGGYGSTFLAKVKGQQLPGDFVGYLQKVQKPELVEVGKLHKLRLLLRNETVAWTDEFIRLGGMKEIVELLHRIMAVEWREEHEDALLHENLLCLKALCTTDMALQYLHSIHATLFPALLHMIFDPEKKGPSEFTTRGIITSVLLTYIESAGPAERVSRARAVLGFLRDPEPPEQERPVDFVLEMRRERPYRVWCKEVVNVTKEVFWIFLHNLNIVALPSEHNKSNDANQSSLDTTTGQTTTASIPSTDGTPSTSASSSSSSPPISPDHLAYMTRHFPQARPPVPAAPYVGGVEWDATNYLASHLDLLNAILACTGPSAKERNALREQLRISGWERCLGGSLRLCKEKFYGAVHDGLRTWVAAAHEDGWDVRDVRYGPPPPEQKQRGAEEKRSPGKKKVRKEEEKGAPRIEMPKLDFLGGGGCEGG</sequence>
<dbReference type="SUPFAM" id="SSF48371">
    <property type="entry name" value="ARM repeat"/>
    <property type="match status" value="1"/>
</dbReference>
<feature type="domain" description="Formin GTPase-binding" evidence="2">
    <location>
        <begin position="695"/>
        <end position="981"/>
    </location>
</feature>
<dbReference type="PANTHER" id="PTHR31902:SF14">
    <property type="entry name" value="ACTIN PATCHES DISTAL PROTEIN 1"/>
    <property type="match status" value="1"/>
</dbReference>
<protein>
    <recommendedName>
        <fullName evidence="2">Formin GTPase-binding domain-containing protein</fullName>
    </recommendedName>
</protein>
<dbReference type="CDD" id="cd03062">
    <property type="entry name" value="TRX_Fd_Sucrase"/>
    <property type="match status" value="1"/>
</dbReference>
<feature type="compositionally biased region" description="Basic and acidic residues" evidence="1">
    <location>
        <begin position="632"/>
        <end position="642"/>
    </location>
</feature>
<feature type="compositionally biased region" description="Basic and acidic residues" evidence="1">
    <location>
        <begin position="273"/>
        <end position="288"/>
    </location>
</feature>
<evidence type="ECO:0000313" key="4">
    <source>
        <dbReference type="Proteomes" id="UP001583172"/>
    </source>
</evidence>
<dbReference type="SMART" id="SM01140">
    <property type="entry name" value="Drf_GBD"/>
    <property type="match status" value="1"/>
</dbReference>
<organism evidence="3 4">
    <name type="scientific">Humicola insolens</name>
    <name type="common">Soft-rot fungus</name>
    <dbReference type="NCBI Taxonomy" id="85995"/>
    <lineage>
        <taxon>Eukaryota</taxon>
        <taxon>Fungi</taxon>
        <taxon>Dikarya</taxon>
        <taxon>Ascomycota</taxon>
        <taxon>Pezizomycotina</taxon>
        <taxon>Sordariomycetes</taxon>
        <taxon>Sordariomycetidae</taxon>
        <taxon>Sordariales</taxon>
        <taxon>Chaetomiaceae</taxon>
        <taxon>Mycothermus</taxon>
    </lineage>
</organism>
<dbReference type="Proteomes" id="UP001583172">
    <property type="component" value="Unassembled WGS sequence"/>
</dbReference>
<feature type="compositionally biased region" description="Basic and acidic residues" evidence="1">
    <location>
        <begin position="1234"/>
        <end position="1248"/>
    </location>
</feature>
<feature type="compositionally biased region" description="Basic and acidic residues" evidence="1">
    <location>
        <begin position="1217"/>
        <end position="1227"/>
    </location>
</feature>
<dbReference type="InterPro" id="IPR016024">
    <property type="entry name" value="ARM-type_fold"/>
</dbReference>
<dbReference type="InterPro" id="IPR011989">
    <property type="entry name" value="ARM-like"/>
</dbReference>
<keyword evidence="4" id="KW-1185">Reference proteome</keyword>
<reference evidence="3 4" key="1">
    <citation type="journal article" date="2024" name="Commun. Biol.">
        <title>Comparative genomic analysis of thermophilic fungi reveals convergent evolutionary adaptations and gene losses.</title>
        <authorList>
            <person name="Steindorff A.S."/>
            <person name="Aguilar-Pontes M.V."/>
            <person name="Robinson A.J."/>
            <person name="Andreopoulos B."/>
            <person name="LaButti K."/>
            <person name="Kuo A."/>
            <person name="Mondo S."/>
            <person name="Riley R."/>
            <person name="Otillar R."/>
            <person name="Haridas S."/>
            <person name="Lipzen A."/>
            <person name="Grimwood J."/>
            <person name="Schmutz J."/>
            <person name="Clum A."/>
            <person name="Reid I.D."/>
            <person name="Moisan M.C."/>
            <person name="Butler G."/>
            <person name="Nguyen T.T.M."/>
            <person name="Dewar K."/>
            <person name="Conant G."/>
            <person name="Drula E."/>
            <person name="Henrissat B."/>
            <person name="Hansel C."/>
            <person name="Singer S."/>
            <person name="Hutchinson M.I."/>
            <person name="de Vries R.P."/>
            <person name="Natvig D.O."/>
            <person name="Powell A.J."/>
            <person name="Tsang A."/>
            <person name="Grigoriev I.V."/>
        </authorList>
    </citation>
    <scope>NUCLEOTIDE SEQUENCE [LARGE SCALE GENOMIC DNA]</scope>
    <source>
        <strain evidence="3 4">CBS 620.91</strain>
    </source>
</reference>
<dbReference type="Pfam" id="PF06999">
    <property type="entry name" value="Suc_Fer-like"/>
    <property type="match status" value="1"/>
</dbReference>
<dbReference type="SUPFAM" id="SSF52833">
    <property type="entry name" value="Thioredoxin-like"/>
    <property type="match status" value="1"/>
</dbReference>
<feature type="region of interest" description="Disordered" evidence="1">
    <location>
        <begin position="468"/>
        <end position="703"/>
    </location>
</feature>
<dbReference type="InterPro" id="IPR010473">
    <property type="entry name" value="GTPase-bd"/>
</dbReference>
<feature type="region of interest" description="Disordered" evidence="1">
    <location>
        <begin position="1056"/>
        <end position="1104"/>
    </location>
</feature>
<feature type="compositionally biased region" description="Basic and acidic residues" evidence="1">
    <location>
        <begin position="476"/>
        <end position="490"/>
    </location>
</feature>
<feature type="region of interest" description="Disordered" evidence="1">
    <location>
        <begin position="746"/>
        <end position="833"/>
    </location>
</feature>
<dbReference type="EMBL" id="JAZGSY010000029">
    <property type="protein sequence ID" value="KAL1842914.1"/>
    <property type="molecule type" value="Genomic_DNA"/>
</dbReference>
<dbReference type="PANTHER" id="PTHR31902">
    <property type="entry name" value="ACTIN PATCHES DISTAL PROTEIN 1"/>
    <property type="match status" value="1"/>
</dbReference>
<feature type="compositionally biased region" description="Basic and acidic residues" evidence="1">
    <location>
        <begin position="562"/>
        <end position="580"/>
    </location>
</feature>
<evidence type="ECO:0000256" key="1">
    <source>
        <dbReference type="SAM" id="MobiDB-lite"/>
    </source>
</evidence>
<accession>A0ABR3VM82</accession>
<feature type="compositionally biased region" description="Basic and acidic residues" evidence="1">
    <location>
        <begin position="510"/>
        <end position="524"/>
    </location>
</feature>
<dbReference type="Gene3D" id="1.25.10.10">
    <property type="entry name" value="Leucine-rich Repeat Variant"/>
    <property type="match status" value="1"/>
</dbReference>
<gene>
    <name evidence="3" type="ORF">VTJ49DRAFT_3702</name>
</gene>
<proteinExistence type="predicted"/>
<feature type="compositionally biased region" description="Low complexity" evidence="1">
    <location>
        <begin position="362"/>
        <end position="378"/>
    </location>
</feature>
<dbReference type="Gene3D" id="3.40.30.10">
    <property type="entry name" value="Glutaredoxin"/>
    <property type="match status" value="1"/>
</dbReference>
<feature type="region of interest" description="Disordered" evidence="1">
    <location>
        <begin position="270"/>
        <end position="307"/>
    </location>
</feature>
<evidence type="ECO:0000313" key="3">
    <source>
        <dbReference type="EMBL" id="KAL1842914.1"/>
    </source>
</evidence>